<evidence type="ECO:0000313" key="2">
    <source>
        <dbReference type="Proteomes" id="UP001165121"/>
    </source>
</evidence>
<dbReference type="AlphaFoldDB" id="A0A9W6Y7K1"/>
<proteinExistence type="predicted"/>
<accession>A0A9W6Y7K1</accession>
<organism evidence="1 2">
    <name type="scientific">Phytophthora fragariaefolia</name>
    <dbReference type="NCBI Taxonomy" id="1490495"/>
    <lineage>
        <taxon>Eukaryota</taxon>
        <taxon>Sar</taxon>
        <taxon>Stramenopiles</taxon>
        <taxon>Oomycota</taxon>
        <taxon>Peronosporomycetes</taxon>
        <taxon>Peronosporales</taxon>
        <taxon>Peronosporaceae</taxon>
        <taxon>Phytophthora</taxon>
    </lineage>
</organism>
<gene>
    <name evidence="1" type="ORF">Pfra01_002317600</name>
</gene>
<name>A0A9W6Y7K1_9STRA</name>
<evidence type="ECO:0000313" key="1">
    <source>
        <dbReference type="EMBL" id="GMF55170.1"/>
    </source>
</evidence>
<dbReference type="Proteomes" id="UP001165121">
    <property type="component" value="Unassembled WGS sequence"/>
</dbReference>
<reference evidence="1" key="1">
    <citation type="submission" date="2023-04" db="EMBL/GenBank/DDBJ databases">
        <title>Phytophthora fragariaefolia NBRC 109709.</title>
        <authorList>
            <person name="Ichikawa N."/>
            <person name="Sato H."/>
            <person name="Tonouchi N."/>
        </authorList>
    </citation>
    <scope>NUCLEOTIDE SEQUENCE</scope>
    <source>
        <strain evidence="1">NBRC 109709</strain>
    </source>
</reference>
<comment type="caution">
    <text evidence="1">The sequence shown here is derived from an EMBL/GenBank/DDBJ whole genome shotgun (WGS) entry which is preliminary data.</text>
</comment>
<protein>
    <submittedName>
        <fullName evidence="1">Unnamed protein product</fullName>
    </submittedName>
</protein>
<keyword evidence="2" id="KW-1185">Reference proteome</keyword>
<dbReference type="EMBL" id="BSXT01003666">
    <property type="protein sequence ID" value="GMF55170.1"/>
    <property type="molecule type" value="Genomic_DNA"/>
</dbReference>
<sequence>MMLPTHPFPAAIGDEVEKAEMNNPSLESDRNILETSNSSGLQQDYSWPWELAVSACDGVGRGPALMVSSETCCLAEAMNELNNSIVELTNGLDEQTMTEITAPLLHRCRWQRSPDGYNFNMMWHTLNIAIITHH</sequence>